<dbReference type="AlphaFoldDB" id="A0A9W8WJS3"/>
<dbReference type="Proteomes" id="UP001140502">
    <property type="component" value="Unassembled WGS sequence"/>
</dbReference>
<sequence>MVGVSAAYGQVAFHVGNYVWGDRHISREEVFLRVSAHGVPRFMREGIYWSEANVDHEGGEFARMPCEDNPDLASFFRTYYLDDLTDDPQWTAQLTVHSYDLHSLSGLRLRGLRLEDILLT</sequence>
<proteinExistence type="predicted"/>
<keyword evidence="2" id="KW-1185">Reference proteome</keyword>
<evidence type="ECO:0000313" key="2">
    <source>
        <dbReference type="Proteomes" id="UP001140502"/>
    </source>
</evidence>
<reference evidence="1" key="1">
    <citation type="submission" date="2022-10" db="EMBL/GenBank/DDBJ databases">
        <title>Tapping the CABI collections for fungal endophytes: first genome assemblies for Collariella, Neodidymelliopsis, Ascochyta clinopodiicola, Didymella pomorum, Didymosphaeria variabile, Neocosmospora piperis and Neocucurbitaria cava.</title>
        <authorList>
            <person name="Hill R."/>
        </authorList>
    </citation>
    <scope>NUCLEOTIDE SEQUENCE</scope>
    <source>
        <strain evidence="1">IMI 366586</strain>
    </source>
</reference>
<protein>
    <submittedName>
        <fullName evidence="1">Uncharacterized protein</fullName>
    </submittedName>
</protein>
<dbReference type="OrthoDB" id="4589291at2759"/>
<gene>
    <name evidence="1" type="ORF">N0V84_002115</name>
</gene>
<dbReference type="EMBL" id="JAPEUR010000024">
    <property type="protein sequence ID" value="KAJ4327462.1"/>
    <property type="molecule type" value="Genomic_DNA"/>
</dbReference>
<comment type="caution">
    <text evidence="1">The sequence shown here is derived from an EMBL/GenBank/DDBJ whole genome shotgun (WGS) entry which is preliminary data.</text>
</comment>
<name>A0A9W8WJS3_9HYPO</name>
<organism evidence="1 2">
    <name type="scientific">Fusarium piperis</name>
    <dbReference type="NCBI Taxonomy" id="1435070"/>
    <lineage>
        <taxon>Eukaryota</taxon>
        <taxon>Fungi</taxon>
        <taxon>Dikarya</taxon>
        <taxon>Ascomycota</taxon>
        <taxon>Pezizomycotina</taxon>
        <taxon>Sordariomycetes</taxon>
        <taxon>Hypocreomycetidae</taxon>
        <taxon>Hypocreales</taxon>
        <taxon>Nectriaceae</taxon>
        <taxon>Fusarium</taxon>
        <taxon>Fusarium solani species complex</taxon>
    </lineage>
</organism>
<evidence type="ECO:0000313" key="1">
    <source>
        <dbReference type="EMBL" id="KAJ4327462.1"/>
    </source>
</evidence>
<accession>A0A9W8WJS3</accession>